<name>I4AQK6_BERLS</name>
<dbReference type="SUPFAM" id="SSF117892">
    <property type="entry name" value="Band 7/SPFH domain"/>
    <property type="match status" value="1"/>
</dbReference>
<dbReference type="PANTHER" id="PTHR37826">
    <property type="entry name" value="FLOTILLIN BAND_7_5 DOMAIN PROTEIN"/>
    <property type="match status" value="1"/>
</dbReference>
<feature type="compositionally biased region" description="Low complexity" evidence="1">
    <location>
        <begin position="287"/>
        <end position="302"/>
    </location>
</feature>
<dbReference type="EMBL" id="CP003345">
    <property type="protein sequence ID" value="AFM06241.1"/>
    <property type="molecule type" value="Genomic_DNA"/>
</dbReference>
<sequence>MGLWDKITGQFVDVIEWIDDSRDTIVYRFDRDGNEIKYGAQLTVREGQQAVFINEGQLADVFPPGRYELSTQNMPLLTTLKSWKHGFNSPFKAEVYFVNMRPFYDNKWGTKNPIRVRNAELGSMGIEIRAFGSFAFKVIEPSRFLIDVVGTDGHFTTDEITVKLKSLVVKQFTDGLGESKIPFLDLAANYEELAAMIKTKLVLDFDRYGVDITDFIVENMSLPDHVQKVLDQRNEMEIMGRSMQGNLNNYTQFKMGQAMEDSANNPNGGNEGMNMGMGMAMANQMSNQMQNQQNQQQNNQAATPPPAMASFHVHINGQQAGPFPLPEIQNMIQSGQITRTSFVWKAGMAEWAAAEKVAELQNFFGSTPPPLPPPPPM</sequence>
<dbReference type="Pfam" id="PF13421">
    <property type="entry name" value="Band_7_1"/>
    <property type="match status" value="1"/>
</dbReference>
<reference evidence="5" key="1">
    <citation type="submission" date="2012-06" db="EMBL/GenBank/DDBJ databases">
        <title>The complete genome of Flexibacter litoralis DSM 6794.</title>
        <authorList>
            <person name="Lucas S."/>
            <person name="Copeland A."/>
            <person name="Lapidus A."/>
            <person name="Glavina del Rio T."/>
            <person name="Dalin E."/>
            <person name="Tice H."/>
            <person name="Bruce D."/>
            <person name="Goodwin L."/>
            <person name="Pitluck S."/>
            <person name="Peters L."/>
            <person name="Ovchinnikova G."/>
            <person name="Lu M."/>
            <person name="Kyrpides N."/>
            <person name="Mavromatis K."/>
            <person name="Ivanova N."/>
            <person name="Brettin T."/>
            <person name="Detter J.C."/>
            <person name="Han C."/>
            <person name="Larimer F."/>
            <person name="Land M."/>
            <person name="Hauser L."/>
            <person name="Markowitz V."/>
            <person name="Cheng J.-F."/>
            <person name="Hugenholtz P."/>
            <person name="Woyke T."/>
            <person name="Wu D."/>
            <person name="Spring S."/>
            <person name="Lang E."/>
            <person name="Kopitz M."/>
            <person name="Brambilla E."/>
            <person name="Klenk H.-P."/>
            <person name="Eisen J.A."/>
        </authorList>
    </citation>
    <scope>NUCLEOTIDE SEQUENCE [LARGE SCALE GENOMIC DNA]</scope>
    <source>
        <strain evidence="5">ATCC 23117 / DSM 6794 / NBRC 15988 / NCIMB 1366 / Sio-4</strain>
    </source>
</reference>
<evidence type="ECO:0000313" key="5">
    <source>
        <dbReference type="Proteomes" id="UP000006054"/>
    </source>
</evidence>
<feature type="domain" description="GYF" evidence="3">
    <location>
        <begin position="312"/>
        <end position="360"/>
    </location>
</feature>
<evidence type="ECO:0000313" key="4">
    <source>
        <dbReference type="EMBL" id="AFM06241.1"/>
    </source>
</evidence>
<dbReference type="OrthoDB" id="9764015at2"/>
<proteinExistence type="predicted"/>
<dbReference type="STRING" id="880071.Fleli_3938"/>
<organism evidence="4 5">
    <name type="scientific">Bernardetia litoralis (strain ATCC 23117 / DSM 6794 / NBRC 15988 / NCIMB 1366 / Fx l1 / Sio-4)</name>
    <name type="common">Flexibacter litoralis</name>
    <dbReference type="NCBI Taxonomy" id="880071"/>
    <lineage>
        <taxon>Bacteria</taxon>
        <taxon>Pseudomonadati</taxon>
        <taxon>Bacteroidota</taxon>
        <taxon>Cytophagia</taxon>
        <taxon>Cytophagales</taxon>
        <taxon>Bernardetiaceae</taxon>
        <taxon>Bernardetia</taxon>
    </lineage>
</organism>
<protein>
    <submittedName>
        <fullName evidence="4">Putative virion core protein (Lumpy skin disease virus)</fullName>
    </submittedName>
</protein>
<dbReference type="Pfam" id="PF14237">
    <property type="entry name" value="GYF_2"/>
    <property type="match status" value="1"/>
</dbReference>
<dbReference type="AlphaFoldDB" id="I4AQK6"/>
<feature type="domain" description="SPFH" evidence="2">
    <location>
        <begin position="26"/>
        <end position="237"/>
    </location>
</feature>
<dbReference type="eggNOG" id="COG4260">
    <property type="taxonomic scope" value="Bacteria"/>
</dbReference>
<accession>I4AQK6</accession>
<feature type="region of interest" description="Disordered" evidence="1">
    <location>
        <begin position="287"/>
        <end position="307"/>
    </location>
</feature>
<gene>
    <name evidence="4" type="ordered locus">Fleli_3938</name>
</gene>
<dbReference type="RefSeq" id="WP_014799664.1">
    <property type="nucleotide sequence ID" value="NC_018018.1"/>
</dbReference>
<evidence type="ECO:0000259" key="2">
    <source>
        <dbReference type="Pfam" id="PF13421"/>
    </source>
</evidence>
<dbReference type="InterPro" id="IPR036013">
    <property type="entry name" value="Band_7/SPFH_dom_sf"/>
</dbReference>
<evidence type="ECO:0000259" key="3">
    <source>
        <dbReference type="Pfam" id="PF14237"/>
    </source>
</evidence>
<evidence type="ECO:0000256" key="1">
    <source>
        <dbReference type="SAM" id="MobiDB-lite"/>
    </source>
</evidence>
<dbReference type="InterPro" id="IPR025640">
    <property type="entry name" value="GYF_2"/>
</dbReference>
<dbReference type="HOGENOM" id="CLU_037108_0_0_10"/>
<dbReference type="Proteomes" id="UP000006054">
    <property type="component" value="Chromosome"/>
</dbReference>
<dbReference type="PATRIC" id="fig|880071.3.peg.3939"/>
<keyword evidence="5" id="KW-1185">Reference proteome</keyword>
<dbReference type="KEGG" id="fli:Fleli_3938"/>
<dbReference type="InterPro" id="IPR033880">
    <property type="entry name" value="SPFH_YdjI"/>
</dbReference>
<dbReference type="PANTHER" id="PTHR37826:SF2">
    <property type="entry name" value="ZINC-RIBBON DOMAIN-CONTAINING PROTEIN"/>
    <property type="match status" value="1"/>
</dbReference>
<dbReference type="CDD" id="cd03408">
    <property type="entry name" value="SPFH_like_u1"/>
    <property type="match status" value="1"/>
</dbReference>